<accession>A0ABV6G1W9</accession>
<dbReference type="Proteomes" id="UP001589814">
    <property type="component" value="Unassembled WGS sequence"/>
</dbReference>
<evidence type="ECO:0000313" key="1">
    <source>
        <dbReference type="EMBL" id="MFC0267569.1"/>
    </source>
</evidence>
<dbReference type="EMBL" id="JBHLVX010000021">
    <property type="protein sequence ID" value="MFC0267569.1"/>
    <property type="molecule type" value="Genomic_DNA"/>
</dbReference>
<comment type="caution">
    <text evidence="1">The sequence shown here is derived from an EMBL/GenBank/DDBJ whole genome shotgun (WGS) entry which is preliminary data.</text>
</comment>
<evidence type="ECO:0000313" key="2">
    <source>
        <dbReference type="Proteomes" id="UP001589814"/>
    </source>
</evidence>
<protein>
    <submittedName>
        <fullName evidence="1">Uncharacterized protein</fullName>
    </submittedName>
</protein>
<sequence>MESGDELVVPREELPEHIDVGAIFHLDLRHEDGTLRRCALLLRETGPLEALCDVLAVENHAPPP</sequence>
<reference evidence="1 2" key="1">
    <citation type="submission" date="2024-09" db="EMBL/GenBank/DDBJ databases">
        <authorList>
            <person name="Sun Q."/>
            <person name="Mori K."/>
        </authorList>
    </citation>
    <scope>NUCLEOTIDE SEQUENCE [LARGE SCALE GENOMIC DNA]</scope>
    <source>
        <strain evidence="1 2">CCM 7415</strain>
    </source>
</reference>
<gene>
    <name evidence="1" type="ORF">ACFFHW_06105</name>
</gene>
<organism evidence="1 2">
    <name type="scientific">Kushneria aurantia</name>
    <dbReference type="NCBI Taxonomy" id="504092"/>
    <lineage>
        <taxon>Bacteria</taxon>
        <taxon>Pseudomonadati</taxon>
        <taxon>Pseudomonadota</taxon>
        <taxon>Gammaproteobacteria</taxon>
        <taxon>Oceanospirillales</taxon>
        <taxon>Halomonadaceae</taxon>
        <taxon>Kushneria</taxon>
    </lineage>
</organism>
<proteinExistence type="predicted"/>
<name>A0ABV6G1W9_9GAMM</name>
<dbReference type="RefSeq" id="WP_019952892.1">
    <property type="nucleotide sequence ID" value="NZ_JBHLVX010000021.1"/>
</dbReference>
<keyword evidence="2" id="KW-1185">Reference proteome</keyword>